<dbReference type="EMBL" id="FN649760">
    <property type="protein sequence ID" value="CBJ31919.1"/>
    <property type="molecule type" value="Genomic_DNA"/>
</dbReference>
<feature type="compositionally biased region" description="Polar residues" evidence="4">
    <location>
        <begin position="1"/>
        <end position="11"/>
    </location>
</feature>
<feature type="repeat" description="ANK" evidence="3">
    <location>
        <begin position="1339"/>
        <end position="1371"/>
    </location>
</feature>
<dbReference type="InParanoid" id="D7FVJ8"/>
<dbReference type="OrthoDB" id="539213at2759"/>
<proteinExistence type="predicted"/>
<feature type="compositionally biased region" description="Basic and acidic residues" evidence="4">
    <location>
        <begin position="29"/>
        <end position="41"/>
    </location>
</feature>
<dbReference type="SMART" id="SM00248">
    <property type="entry name" value="ANK"/>
    <property type="match status" value="24"/>
</dbReference>
<dbReference type="PROSITE" id="PS50297">
    <property type="entry name" value="ANK_REP_REGION"/>
    <property type="match status" value="8"/>
</dbReference>
<sequence length="1557" mass="165774">MELEQGDQSPRGSVAEEVDGQERVISGVRRMEEEGQGHTDKTPAAVEGPEQRRGEMGGFGVVQLRGWTLEPCEGDPSESQGRKRKSEESTYVRKGQQGASRPRPNFVKGRQRKRAAKRWQEKHVNLMKVKRATRARQIAFGEVAEIKSGLGYPGAAGQDSFVKRGAPLSDDPENLRRHARAPCHAEGTSAGVPSHDGQALIMGSGDHKLVDNLLTPLDNIRNITTVRTALACHGGDSVVEKSIPLPSGASVVAKTAAECLVAVQLASFDRVSSCRSLLAISLQEVVQGGELRQAPLPDEIARGASLLGELRLIVPGWAQKELNEEDLGYHRTLSTTDRHELERDGSADGVTGQAVDRRNSAVTVTASSAASALRPLFAALSRGGRSTSVIDTLLGQRRREATPQRTGYEACVAALCNAVLSDGDPAVTASRVGWFASSGARNRELLCAAFWAGCSGAPGERVGCSIARDDGGLTGLQIAGYFGCSGMVLRQILSAGTAVFEEFKADRGTLAWYHEDRFAAQRIATATEYPEVVRRLFACVNRATRALCDAVHGDDAVAIRSLVEGGAPGWVPVRNDRSLLNVAANVSAGFEAMLALLDLGCDPNVPDIHGNRPLHHVATRGHADGVALLIIFKADVEAVNHWCESALMCAARQGHESVTRVLLGAGADAEASDMAGNTALIFAARERHERVTQILLEAGARWDVRNQTGDTAVLAAAKAGGCSGTLSVLSRVGGADVNAVNNHRMSALCMAIFNRDVDSIRCLLVAGASVTAGFGTFESAIYFAAWCADPVTRTSSDPCLRAILDSGVSVDLEGGASADSPLLQAVQNQQYHPCNVLLHHGASVSRFYEHGDTVTHHAKDGYMLKILMAFGAPLVARNLLGFTPLHVAAGATDKKDMLSVLLECRLVWENVNAKTNEGYTALMLAVQEWNYPAMMAMFECESTRNFLDIRIANHCGATALHLAVEQGFIDAVYLLVARDIGAMHLEDFHGRTPLHTALEQGLPFTVWHTKLLRFLLSNYFSRHLRYADRSLTPLHIAAACRGRVDDVKLHAASESAVSSRTMEGHTPLHLGAAFGDAEVVRVLLAAGSSPTATDNSGGTPLHMAAKFGCHDTVLALLEHDEKLVGAVNYQCETPLHIAVSLKEHVGIATVEVLLSFGASTACVDLRDESPLTIAVLLSRKSYVATLAEARYNGPARPTGTVGEERQTPLLCAVDANDAAMVRMLLGHGAPVRPRNPHEVNPLRLACEEGRVAVARALLQGGASPGTGGEEGFTPLHEVSFRGLTDVARVLLDAGAIPGHCLNEARESPLHAAVTGGHLGAVKALLPRLTKRQVNKRTRGGKTALMLAVQAGDSNMVDLLLEAGGDHTERDILDRSCLTVAVAGVKPTRRSASVVQALLKWGADPTSFCAKGFNPLHHACASGVDPAVVQALLDGGAAVDTPCPGYRFLLPIHMAVHNEHTDVVRVLTETSGVACGLNQKDPVRRISPLTMAISNGDVNTVRVLLEAGALLEENTLDVDGVTNLGSHVHVALGKGQGDICLLLLQAMAFKEQAEKNQP</sequence>
<protein>
    <submittedName>
        <fullName evidence="5">Similar to ankyrin 2,3/unc44</fullName>
    </submittedName>
</protein>
<name>D7FVJ8_ECTSI</name>
<evidence type="ECO:0000256" key="2">
    <source>
        <dbReference type="ARBA" id="ARBA00023043"/>
    </source>
</evidence>
<feature type="repeat" description="ANK" evidence="3">
    <location>
        <begin position="1270"/>
        <end position="1295"/>
    </location>
</feature>
<dbReference type="Gene3D" id="1.25.40.20">
    <property type="entry name" value="Ankyrin repeat-containing domain"/>
    <property type="match status" value="5"/>
</dbReference>
<dbReference type="eggNOG" id="KOG4177">
    <property type="taxonomic scope" value="Eukaryota"/>
</dbReference>
<feature type="repeat" description="ANK" evidence="3">
    <location>
        <begin position="1483"/>
        <end position="1515"/>
    </location>
</feature>
<dbReference type="InterPro" id="IPR036770">
    <property type="entry name" value="Ankyrin_rpt-contain_sf"/>
</dbReference>
<dbReference type="SUPFAM" id="SSF48403">
    <property type="entry name" value="Ankyrin repeat"/>
    <property type="match status" value="4"/>
</dbReference>
<feature type="repeat" description="ANK" evidence="3">
    <location>
        <begin position="1410"/>
        <end position="1439"/>
    </location>
</feature>
<feature type="repeat" description="ANK" evidence="3">
    <location>
        <begin position="645"/>
        <end position="674"/>
    </location>
</feature>
<dbReference type="InterPro" id="IPR002110">
    <property type="entry name" value="Ankyrin_rpt"/>
</dbReference>
<feature type="repeat" description="ANK" evidence="3">
    <location>
        <begin position="1096"/>
        <end position="1119"/>
    </location>
</feature>
<feature type="repeat" description="ANK" evidence="3">
    <location>
        <begin position="1063"/>
        <end position="1095"/>
    </location>
</feature>
<dbReference type="STRING" id="2880.D7FVJ8"/>
<evidence type="ECO:0000256" key="1">
    <source>
        <dbReference type="ARBA" id="ARBA00022737"/>
    </source>
</evidence>
<dbReference type="Pfam" id="PF00023">
    <property type="entry name" value="Ank"/>
    <property type="match status" value="1"/>
</dbReference>
<evidence type="ECO:0000256" key="3">
    <source>
        <dbReference type="PROSITE-ProRule" id="PRU00023"/>
    </source>
</evidence>
<keyword evidence="2 3" id="KW-0040">ANK repeat</keyword>
<dbReference type="Proteomes" id="UP000002630">
    <property type="component" value="Unassembled WGS sequence"/>
</dbReference>
<feature type="repeat" description="ANK" evidence="3">
    <location>
        <begin position="675"/>
        <end position="707"/>
    </location>
</feature>
<organism evidence="5 6">
    <name type="scientific">Ectocarpus siliculosus</name>
    <name type="common">Brown alga</name>
    <name type="synonym">Conferva siliculosa</name>
    <dbReference type="NCBI Taxonomy" id="2880"/>
    <lineage>
        <taxon>Eukaryota</taxon>
        <taxon>Sar</taxon>
        <taxon>Stramenopiles</taxon>
        <taxon>Ochrophyta</taxon>
        <taxon>PX clade</taxon>
        <taxon>Phaeophyceae</taxon>
        <taxon>Ectocarpales</taxon>
        <taxon>Ectocarpaceae</taxon>
        <taxon>Ectocarpus</taxon>
    </lineage>
</organism>
<feature type="region of interest" description="Disordered" evidence="4">
    <location>
        <begin position="1"/>
        <end position="118"/>
    </location>
</feature>
<evidence type="ECO:0000256" key="4">
    <source>
        <dbReference type="SAM" id="MobiDB-lite"/>
    </source>
</evidence>
<feature type="repeat" description="ANK" evidence="3">
    <location>
        <begin position="1204"/>
        <end position="1236"/>
    </location>
</feature>
<dbReference type="PANTHER" id="PTHR24198:SF165">
    <property type="entry name" value="ANKYRIN REPEAT-CONTAINING PROTEIN-RELATED"/>
    <property type="match status" value="1"/>
</dbReference>
<keyword evidence="1" id="KW-0677">Repeat</keyword>
<feature type="repeat" description="ANK" evidence="3">
    <location>
        <begin position="609"/>
        <end position="641"/>
    </location>
</feature>
<dbReference type="PANTHER" id="PTHR24198">
    <property type="entry name" value="ANKYRIN REPEAT AND PROTEIN KINASE DOMAIN-CONTAINING PROTEIN"/>
    <property type="match status" value="1"/>
</dbReference>
<dbReference type="PROSITE" id="PS50088">
    <property type="entry name" value="ANK_REPEAT"/>
    <property type="match status" value="10"/>
</dbReference>
<evidence type="ECO:0000313" key="5">
    <source>
        <dbReference type="EMBL" id="CBJ31919.1"/>
    </source>
</evidence>
<gene>
    <name evidence="5" type="ORF">Esi_0294_0015</name>
</gene>
<accession>D7FVJ8</accession>
<reference evidence="5 6" key="1">
    <citation type="journal article" date="2010" name="Nature">
        <title>The Ectocarpus genome and the independent evolution of multicellularity in brown algae.</title>
        <authorList>
            <person name="Cock J.M."/>
            <person name="Sterck L."/>
            <person name="Rouze P."/>
            <person name="Scornet D."/>
            <person name="Allen A.E."/>
            <person name="Amoutzias G."/>
            <person name="Anthouard V."/>
            <person name="Artiguenave F."/>
            <person name="Aury J.M."/>
            <person name="Badger J.H."/>
            <person name="Beszteri B."/>
            <person name="Billiau K."/>
            <person name="Bonnet E."/>
            <person name="Bothwell J.H."/>
            <person name="Bowler C."/>
            <person name="Boyen C."/>
            <person name="Brownlee C."/>
            <person name="Carrano C.J."/>
            <person name="Charrier B."/>
            <person name="Cho G.Y."/>
            <person name="Coelho S.M."/>
            <person name="Collen J."/>
            <person name="Corre E."/>
            <person name="Da Silva C."/>
            <person name="Delage L."/>
            <person name="Delaroque N."/>
            <person name="Dittami S.M."/>
            <person name="Doulbeau S."/>
            <person name="Elias M."/>
            <person name="Farnham G."/>
            <person name="Gachon C.M."/>
            <person name="Gschloessl B."/>
            <person name="Heesch S."/>
            <person name="Jabbari K."/>
            <person name="Jubin C."/>
            <person name="Kawai H."/>
            <person name="Kimura K."/>
            <person name="Kloareg B."/>
            <person name="Kupper F.C."/>
            <person name="Lang D."/>
            <person name="Le Bail A."/>
            <person name="Leblanc C."/>
            <person name="Lerouge P."/>
            <person name="Lohr M."/>
            <person name="Lopez P.J."/>
            <person name="Martens C."/>
            <person name="Maumus F."/>
            <person name="Michel G."/>
            <person name="Miranda-Saavedra D."/>
            <person name="Morales J."/>
            <person name="Moreau H."/>
            <person name="Motomura T."/>
            <person name="Nagasato C."/>
            <person name="Napoli C.A."/>
            <person name="Nelson D.R."/>
            <person name="Nyvall-Collen P."/>
            <person name="Peters A.F."/>
            <person name="Pommier C."/>
            <person name="Potin P."/>
            <person name="Poulain J."/>
            <person name="Quesneville H."/>
            <person name="Read B."/>
            <person name="Rensing S.A."/>
            <person name="Ritter A."/>
            <person name="Rousvoal S."/>
            <person name="Samanta M."/>
            <person name="Samson G."/>
            <person name="Schroeder D.C."/>
            <person name="Segurens B."/>
            <person name="Strittmatter M."/>
            <person name="Tonon T."/>
            <person name="Tregear J.W."/>
            <person name="Valentin K."/>
            <person name="von Dassow P."/>
            <person name="Yamagishi T."/>
            <person name="Van de Peer Y."/>
            <person name="Wincker P."/>
        </authorList>
    </citation>
    <scope>NUCLEOTIDE SEQUENCE [LARGE SCALE GENOMIC DNA]</scope>
    <source>
        <strain evidence="6">Ec32 / CCAP1310/4</strain>
    </source>
</reference>
<evidence type="ECO:0000313" key="6">
    <source>
        <dbReference type="Proteomes" id="UP000002630"/>
    </source>
</evidence>
<keyword evidence="6" id="KW-1185">Reference proteome</keyword>
<dbReference type="Pfam" id="PF12796">
    <property type="entry name" value="Ank_2"/>
    <property type="match status" value="6"/>
</dbReference>